<dbReference type="EMBL" id="MRZV01001229">
    <property type="protein sequence ID" value="PIK39533.1"/>
    <property type="molecule type" value="Genomic_DNA"/>
</dbReference>
<dbReference type="OrthoDB" id="687730at2759"/>
<dbReference type="Pfam" id="PF08434">
    <property type="entry name" value="CLCA"/>
    <property type="match status" value="1"/>
</dbReference>
<dbReference type="SUPFAM" id="SSF53300">
    <property type="entry name" value="vWA-like"/>
    <property type="match status" value="1"/>
</dbReference>
<name>A0A2G8JUX2_STIJA</name>
<evidence type="ECO:0000259" key="3">
    <source>
        <dbReference type="PROSITE" id="PS50234"/>
    </source>
</evidence>
<dbReference type="InterPro" id="IPR002035">
    <property type="entry name" value="VWF_A"/>
</dbReference>
<feature type="region of interest" description="Disordered" evidence="1">
    <location>
        <begin position="988"/>
        <end position="1085"/>
    </location>
</feature>
<feature type="compositionally biased region" description="Basic and acidic residues" evidence="1">
    <location>
        <begin position="994"/>
        <end position="1009"/>
    </location>
</feature>
<dbReference type="InterPro" id="IPR051266">
    <property type="entry name" value="CLCR"/>
</dbReference>
<dbReference type="PANTHER" id="PTHR10579:SF177">
    <property type="entry name" value="CALCIUM-ACTIVATED CHLORIDE CHANNEL REGULATOR 4-LIKE PROTEIN"/>
    <property type="match status" value="1"/>
</dbReference>
<organism evidence="4 5">
    <name type="scientific">Stichopus japonicus</name>
    <name type="common">Sea cucumber</name>
    <dbReference type="NCBI Taxonomy" id="307972"/>
    <lineage>
        <taxon>Eukaryota</taxon>
        <taxon>Metazoa</taxon>
        <taxon>Echinodermata</taxon>
        <taxon>Eleutherozoa</taxon>
        <taxon>Echinozoa</taxon>
        <taxon>Holothuroidea</taxon>
        <taxon>Aspidochirotacea</taxon>
        <taxon>Aspidochirotida</taxon>
        <taxon>Stichopodidae</taxon>
        <taxon>Apostichopus</taxon>
    </lineage>
</organism>
<keyword evidence="2" id="KW-0812">Transmembrane</keyword>
<dbReference type="PANTHER" id="PTHR10579">
    <property type="entry name" value="CALCIUM-ACTIVATED CHLORIDE CHANNEL REGULATOR"/>
    <property type="match status" value="1"/>
</dbReference>
<evidence type="ECO:0000256" key="1">
    <source>
        <dbReference type="SAM" id="MobiDB-lite"/>
    </source>
</evidence>
<dbReference type="CDD" id="cd00198">
    <property type="entry name" value="vWFA"/>
    <property type="match status" value="1"/>
</dbReference>
<dbReference type="NCBIfam" id="NF041940">
    <property type="entry name" value="choice_anch_X"/>
    <property type="match status" value="1"/>
</dbReference>
<dbReference type="AlphaFoldDB" id="A0A2G8JUX2"/>
<feature type="transmembrane region" description="Helical" evidence="2">
    <location>
        <begin position="866"/>
        <end position="889"/>
    </location>
</feature>
<accession>A0A2G8JUX2</accession>
<evidence type="ECO:0000313" key="4">
    <source>
        <dbReference type="EMBL" id="PIK39533.1"/>
    </source>
</evidence>
<dbReference type="SMART" id="SM00327">
    <property type="entry name" value="VWA"/>
    <property type="match status" value="1"/>
</dbReference>
<feature type="compositionally biased region" description="Polar residues" evidence="1">
    <location>
        <begin position="1050"/>
        <end position="1063"/>
    </location>
</feature>
<evidence type="ECO:0000313" key="5">
    <source>
        <dbReference type="Proteomes" id="UP000230750"/>
    </source>
</evidence>
<reference evidence="4 5" key="1">
    <citation type="journal article" date="2017" name="PLoS Biol.">
        <title>The sea cucumber genome provides insights into morphological evolution and visceral regeneration.</title>
        <authorList>
            <person name="Zhang X."/>
            <person name="Sun L."/>
            <person name="Yuan J."/>
            <person name="Sun Y."/>
            <person name="Gao Y."/>
            <person name="Zhang L."/>
            <person name="Li S."/>
            <person name="Dai H."/>
            <person name="Hamel J.F."/>
            <person name="Liu C."/>
            <person name="Yu Y."/>
            <person name="Liu S."/>
            <person name="Lin W."/>
            <person name="Guo K."/>
            <person name="Jin S."/>
            <person name="Xu P."/>
            <person name="Storey K.B."/>
            <person name="Huan P."/>
            <person name="Zhang T."/>
            <person name="Zhou Y."/>
            <person name="Zhang J."/>
            <person name="Lin C."/>
            <person name="Li X."/>
            <person name="Xing L."/>
            <person name="Huo D."/>
            <person name="Sun M."/>
            <person name="Wang L."/>
            <person name="Mercier A."/>
            <person name="Li F."/>
            <person name="Yang H."/>
            <person name="Xiang J."/>
        </authorList>
    </citation>
    <scope>NUCLEOTIDE SEQUENCE [LARGE SCALE GENOMIC DNA]</scope>
    <source>
        <strain evidence="4">Shaxun</strain>
        <tissue evidence="4">Muscle</tissue>
    </source>
</reference>
<dbReference type="InterPro" id="IPR013642">
    <property type="entry name" value="CLCA_N"/>
</dbReference>
<dbReference type="PROSITE" id="PS50234">
    <property type="entry name" value="VWFA"/>
    <property type="match status" value="1"/>
</dbReference>
<proteinExistence type="predicted"/>
<dbReference type="Gene3D" id="3.40.50.410">
    <property type="entry name" value="von Willebrand factor, type A domain"/>
    <property type="match status" value="1"/>
</dbReference>
<dbReference type="Pfam" id="PF00092">
    <property type="entry name" value="VWA"/>
    <property type="match status" value="1"/>
</dbReference>
<dbReference type="InterPro" id="IPR036465">
    <property type="entry name" value="vWFA_dom_sf"/>
</dbReference>
<keyword evidence="2" id="KW-1133">Transmembrane helix</keyword>
<dbReference type="Proteomes" id="UP000230750">
    <property type="component" value="Unassembled WGS sequence"/>
</dbReference>
<keyword evidence="2" id="KW-0472">Membrane</keyword>
<keyword evidence="5" id="KW-1185">Reference proteome</keyword>
<dbReference type="STRING" id="307972.A0A2G8JUX2"/>
<evidence type="ECO:0000256" key="2">
    <source>
        <dbReference type="SAM" id="Phobius"/>
    </source>
</evidence>
<protein>
    <submittedName>
        <fullName evidence="4">Putative epithelial chloride channel protein-like</fullName>
    </submittedName>
</protein>
<comment type="caution">
    <text evidence="4">The sequence shown here is derived from an EMBL/GenBank/DDBJ whole genome shotgun (WGS) entry which is preliminary data.</text>
</comment>
<gene>
    <name evidence="4" type="ORF">BSL78_23630</name>
</gene>
<feature type="domain" description="VWFA" evidence="3">
    <location>
        <begin position="302"/>
        <end position="479"/>
    </location>
</feature>
<sequence>MALPRPYREVKVSPDGGYTDLVVAIGTNVEEDPELLESVKEVVTSFSRYLHQLTGLYVKTAGILVPGSWQPNPDSYEPASWETFENSDLRVDYSVQMTKKVKVFVRIAPFTLKPSQCGSPGRYIVVTPDFIQESDIADAFGGHDKALIREWAKYRWGIFDESPSESGPHFYASSSGEFEGIRCSKERKGTLETTTGGICRMMPDGLPEENCRFIDDGAMRSARYASIMYRPFLEGIELFCDSKDEVSQAERIHNIEAPNQQNRQCDRLSAWEVFRAHSDFDYNAQSPWKEPIFSISQRAVEKVVLVLDKSSSMAHNHRIDILRQAAYNFITRVIPDGAKLGIVEFNKESSINDIRAHLTEINDQTREQLLPLIPSPRVTGGTSIGAGVRRGICVLEDGVNGSPAGGQMIVISDGKETDQPYIGKILREDRNKISTITIHTVAVGPEVDDDLELLATSTGGKHYHHSDFSTTLFDVFSQFGFDTLRKSSEIFSQSARLRSHQTSSYEVLVDPSVVGDILFLVGANSTESLIVSVRSPDGRDDHAPNSGSVERDEFQLISIKPNNAMPGIWTLTITNLDTRGKQINIVVDGTISTTSPPISLDAQWGLDSMTPPNVQALYVAVTKGYIPVIGANVKAFVTLSESQVLQILYDDGVGADVKANDGVYSAFFTRLQGSGRYGAKVLVEGVNGHTKVLSSECLADSSPEIDARKSRSADMDIETGAFQRVVDAGSFKCVGVVDCDGTSIPSRYGPAKVTDLRIENIDLANYTADLVFTSPGNDLMDGQAFRYNVRYSRSFDELHTMYTTIPVIGDSASSDKVYFSNTISNPKQARQRERFRFILPQEKDPSTKVAPGVQDTNTDNSGNEPFPWYFILVALIALVIFLLFLIIVWKARNNKHKDDLIPRSRNISRTENSFSNPALHATSSNSVRYASSASNVPSDYQFATAGDPYSAEVGFAKNTETDYGIAPPPSYDSHLFVSISPTSPYSISASQIKHSSDLDDSNHYEETSQKRTASYSRDNIRHSGIVTSPHTGDGYKKQASLVASDWRKSGGSNVNMRGVQPQSDVLGEASIKSRGDKAVHVKLQR</sequence>